<keyword evidence="3" id="KW-1185">Reference proteome</keyword>
<evidence type="ECO:0000313" key="3">
    <source>
        <dbReference type="Proteomes" id="UP000594800"/>
    </source>
</evidence>
<dbReference type="RefSeq" id="WP_196102262.1">
    <property type="nucleotide sequence ID" value="NZ_CP064942.1"/>
</dbReference>
<dbReference type="KEGG" id="poz:I0K15_14750"/>
<organism evidence="2 3">
    <name type="scientific">Pontivivens ytuae</name>
    <dbReference type="NCBI Taxonomy" id="2789856"/>
    <lineage>
        <taxon>Bacteria</taxon>
        <taxon>Pseudomonadati</taxon>
        <taxon>Pseudomonadota</taxon>
        <taxon>Alphaproteobacteria</taxon>
        <taxon>Rhodobacterales</taxon>
        <taxon>Paracoccaceae</taxon>
        <taxon>Pontivivens</taxon>
    </lineage>
</organism>
<dbReference type="Proteomes" id="UP000594800">
    <property type="component" value="Chromosome"/>
</dbReference>
<evidence type="ECO:0000313" key="2">
    <source>
        <dbReference type="EMBL" id="QPH53051.1"/>
    </source>
</evidence>
<dbReference type="Pfam" id="PF13521">
    <property type="entry name" value="AAA_28"/>
    <property type="match status" value="1"/>
</dbReference>
<dbReference type="SUPFAM" id="SSF52540">
    <property type="entry name" value="P-loop containing nucleoside triphosphate hydrolases"/>
    <property type="match status" value="1"/>
</dbReference>
<evidence type="ECO:0000259" key="1">
    <source>
        <dbReference type="Pfam" id="PF13521"/>
    </source>
</evidence>
<name>A0A7S9LQ51_9RHOB</name>
<dbReference type="InterPro" id="IPR027417">
    <property type="entry name" value="P-loop_NTPase"/>
</dbReference>
<dbReference type="AlphaFoldDB" id="A0A7S9LQ51"/>
<feature type="domain" description="NadR/Ttd14 AAA" evidence="1">
    <location>
        <begin position="7"/>
        <end position="169"/>
    </location>
</feature>
<proteinExistence type="predicted"/>
<dbReference type="EMBL" id="CP064942">
    <property type="protein sequence ID" value="QPH53051.1"/>
    <property type="molecule type" value="Genomic_DNA"/>
</dbReference>
<reference evidence="2 3" key="1">
    <citation type="submission" date="2020-11" db="EMBL/GenBank/DDBJ databases">
        <title>Description of Pontivivens ytuae sp. nov. isolated from deep sea sediment of Mariana Trench.</title>
        <authorList>
            <person name="Wang Z."/>
            <person name="Sun Q.-L."/>
            <person name="Xu X.-D."/>
            <person name="Tang Y.-Z."/>
            <person name="Zhang J."/>
        </authorList>
    </citation>
    <scope>NUCLEOTIDE SEQUENCE [LARGE SCALE GENOMIC DNA]</scope>
    <source>
        <strain evidence="2 3">MT2928</strain>
    </source>
</reference>
<protein>
    <submittedName>
        <fullName evidence="2">AAA family ATPase</fullName>
    </submittedName>
</protein>
<gene>
    <name evidence="2" type="ORF">I0K15_14750</name>
</gene>
<sequence>MDPNRFIAITGASGGGKSTILDALAARGHAVQPEIGRMIVREEMPDGALPWTRPVAFRDLLFHRSVAAYDSWAAERPGLVFFDRTFIEAIAWSRSTGAPVPDEMQHAARTRRFAQSVFVCPPWPEIYRRDAERRHDFAAARADYEANVAAYAAAGYDLIEVPRATPAERAAFILRALPVPP</sequence>
<accession>A0A7S9LQ51</accession>
<dbReference type="InterPro" id="IPR038727">
    <property type="entry name" value="NadR/Ttd14_AAA_dom"/>
</dbReference>
<dbReference type="Gene3D" id="3.40.50.300">
    <property type="entry name" value="P-loop containing nucleotide triphosphate hydrolases"/>
    <property type="match status" value="1"/>
</dbReference>